<dbReference type="Proteomes" id="UP000499080">
    <property type="component" value="Unassembled WGS sequence"/>
</dbReference>
<reference evidence="2 3" key="1">
    <citation type="journal article" date="2019" name="Sci. Rep.">
        <title>Orb-weaving spider Araneus ventricosus genome elucidates the spidroin gene catalogue.</title>
        <authorList>
            <person name="Kono N."/>
            <person name="Nakamura H."/>
            <person name="Ohtoshi R."/>
            <person name="Moran D.A.P."/>
            <person name="Shinohara A."/>
            <person name="Yoshida Y."/>
            <person name="Fujiwara M."/>
            <person name="Mori M."/>
            <person name="Tomita M."/>
            <person name="Arakawa K."/>
        </authorList>
    </citation>
    <scope>NUCLEOTIDE SEQUENCE [LARGE SCALE GENOMIC DNA]</scope>
</reference>
<feature type="region of interest" description="Disordered" evidence="1">
    <location>
        <begin position="1"/>
        <end position="23"/>
    </location>
</feature>
<keyword evidence="3" id="KW-1185">Reference proteome</keyword>
<evidence type="ECO:0000313" key="2">
    <source>
        <dbReference type="EMBL" id="GBO00304.1"/>
    </source>
</evidence>
<sequence>MKYANVEESPPASRNSHVQQHPARALSGFLPKTRSVPNLQVTILSPKETRLRYCSNDAIYIAMSNKQIRRT</sequence>
<gene>
    <name evidence="2" type="ORF">AVEN_162744_1</name>
</gene>
<proteinExistence type="predicted"/>
<comment type="caution">
    <text evidence="2">The sequence shown here is derived from an EMBL/GenBank/DDBJ whole genome shotgun (WGS) entry which is preliminary data.</text>
</comment>
<feature type="non-terminal residue" evidence="2">
    <location>
        <position position="71"/>
    </location>
</feature>
<protein>
    <submittedName>
        <fullName evidence="2">Uncharacterized protein</fullName>
    </submittedName>
</protein>
<evidence type="ECO:0000313" key="3">
    <source>
        <dbReference type="Proteomes" id="UP000499080"/>
    </source>
</evidence>
<evidence type="ECO:0000256" key="1">
    <source>
        <dbReference type="SAM" id="MobiDB-lite"/>
    </source>
</evidence>
<dbReference type="EMBL" id="BGPR01028871">
    <property type="protein sequence ID" value="GBO00304.1"/>
    <property type="molecule type" value="Genomic_DNA"/>
</dbReference>
<dbReference type="AlphaFoldDB" id="A0A4Y2TKP2"/>
<organism evidence="2 3">
    <name type="scientific">Araneus ventricosus</name>
    <name type="common">Orbweaver spider</name>
    <name type="synonym">Epeira ventricosa</name>
    <dbReference type="NCBI Taxonomy" id="182803"/>
    <lineage>
        <taxon>Eukaryota</taxon>
        <taxon>Metazoa</taxon>
        <taxon>Ecdysozoa</taxon>
        <taxon>Arthropoda</taxon>
        <taxon>Chelicerata</taxon>
        <taxon>Arachnida</taxon>
        <taxon>Araneae</taxon>
        <taxon>Araneomorphae</taxon>
        <taxon>Entelegynae</taxon>
        <taxon>Araneoidea</taxon>
        <taxon>Araneidae</taxon>
        <taxon>Araneus</taxon>
    </lineage>
</organism>
<accession>A0A4Y2TKP2</accession>
<name>A0A4Y2TKP2_ARAVE</name>